<keyword evidence="2" id="KW-1185">Reference proteome</keyword>
<dbReference type="STRING" id="525245.HMPREF0044_1368"/>
<comment type="caution">
    <text evidence="1">The sequence shown here is derived from an EMBL/GenBank/DDBJ whole genome shotgun (WGS) entry which is preliminary data.</text>
</comment>
<evidence type="ECO:0000313" key="1">
    <source>
        <dbReference type="EMBL" id="EEH63444.1"/>
    </source>
</evidence>
<dbReference type="Pfam" id="PF12502">
    <property type="entry name" value="DUF3710"/>
    <property type="match status" value="1"/>
</dbReference>
<dbReference type="HOGENOM" id="CLU_069776_1_2_11"/>
<dbReference type="eggNOG" id="ENOG502Z90C">
    <property type="taxonomic scope" value="Bacteria"/>
</dbReference>
<dbReference type="Proteomes" id="UP000010301">
    <property type="component" value="Unassembled WGS sequence"/>
</dbReference>
<dbReference type="EMBL" id="ACFG01000034">
    <property type="protein sequence ID" value="EEH63444.1"/>
    <property type="molecule type" value="Genomic_DNA"/>
</dbReference>
<gene>
    <name evidence="1" type="ORF">HMPREF0044_1368</name>
</gene>
<dbReference type="InterPro" id="IPR022183">
    <property type="entry name" value="DUF3710"/>
</dbReference>
<protein>
    <recommendedName>
        <fullName evidence="3">DUF3710 domain-containing protein</fullName>
    </recommendedName>
</protein>
<evidence type="ECO:0000313" key="2">
    <source>
        <dbReference type="Proteomes" id="UP000010301"/>
    </source>
</evidence>
<accession>C0W1S8</accession>
<dbReference type="RefSeq" id="WP_006546226.1">
    <property type="nucleotide sequence ID" value="NZ_DS999540.1"/>
</dbReference>
<evidence type="ECO:0008006" key="3">
    <source>
        <dbReference type="Google" id="ProtNLM"/>
    </source>
</evidence>
<dbReference type="AlphaFoldDB" id="C0W1S8"/>
<reference evidence="1 2" key="1">
    <citation type="submission" date="2009-01" db="EMBL/GenBank/DDBJ databases">
        <authorList>
            <person name="Qin X."/>
            <person name="Bachman B."/>
            <person name="Battles P."/>
            <person name="Bell A."/>
            <person name="Bess C."/>
            <person name="Bickham C."/>
            <person name="Chaboub L."/>
            <person name="Chen D."/>
            <person name="Coyle M."/>
            <person name="Deiros D.R."/>
            <person name="Dinh H."/>
            <person name="Forbes L."/>
            <person name="Fowler G."/>
            <person name="Francisco L."/>
            <person name="Fu Q."/>
            <person name="Gubbala S."/>
            <person name="Hale W."/>
            <person name="Han Y."/>
            <person name="Hemphill L."/>
            <person name="Highlander S.K."/>
            <person name="Hirani K."/>
            <person name="Hogues M."/>
            <person name="Jackson L."/>
            <person name="Jakkamsetti A."/>
            <person name="Javaid M."/>
            <person name="Jiang H."/>
            <person name="Korchina V."/>
            <person name="Kovar C."/>
            <person name="Lara F."/>
            <person name="Lee S."/>
            <person name="Mata R."/>
            <person name="Mathew T."/>
            <person name="Moen C."/>
            <person name="Morales K."/>
            <person name="Munidasa M."/>
            <person name="Nazareth L."/>
            <person name="Ngo R."/>
            <person name="Nguyen L."/>
            <person name="Okwuonu G."/>
            <person name="Ongeri F."/>
            <person name="Patil S."/>
            <person name="Petrosino J."/>
            <person name="Pham C."/>
            <person name="Pham P."/>
            <person name="Pu L.-L."/>
            <person name="Puazo M."/>
            <person name="Raj R."/>
            <person name="Reid J."/>
            <person name="Rouhana J."/>
            <person name="Saada N."/>
            <person name="Shang Y."/>
            <person name="Simmons D."/>
            <person name="Thornton R."/>
            <person name="Warren J."/>
            <person name="Weissenberger G."/>
            <person name="Zhang J."/>
            <person name="Zhang L."/>
            <person name="Zhou C."/>
            <person name="Zhu D."/>
            <person name="Muzny D."/>
            <person name="Worley K."/>
            <person name="Gibbs R."/>
        </authorList>
    </citation>
    <scope>NUCLEOTIDE SEQUENCE [LARGE SCALE GENOMIC DNA]</scope>
    <source>
        <strain evidence="1 2">DSM 15436</strain>
    </source>
</reference>
<proteinExistence type="predicted"/>
<sequence>MAWFGKKKSIVKGDVDVTPADNEEVEPLVETPDHGPYDITQKKPRLTHLDFGTLKLPMVPGMQVQPIMSDDRQSIQRLNLLFNGFVVHLLVVAAPKSGGVANDLLDQTEASFKAEGAQVERAKGRWAEELQVAIPVKSETGQDGFTPLRVTFIEGPRWVLRVDMVGAAAVVAEAFAQAATIVDEVIVERDNVPRAPLSLIQLQIPQNAKLTAE</sequence>
<dbReference type="OrthoDB" id="8480367at2"/>
<organism evidence="1 2">
    <name type="scientific">Gleimia coleocanis DSM 15436</name>
    <dbReference type="NCBI Taxonomy" id="525245"/>
    <lineage>
        <taxon>Bacteria</taxon>
        <taxon>Bacillati</taxon>
        <taxon>Actinomycetota</taxon>
        <taxon>Actinomycetes</taxon>
        <taxon>Actinomycetales</taxon>
        <taxon>Actinomycetaceae</taxon>
        <taxon>Gleimia</taxon>
    </lineage>
</organism>
<name>C0W1S8_9ACTO</name>